<dbReference type="AlphaFoldDB" id="A0A1J4JSL3"/>
<dbReference type="Proteomes" id="UP000179807">
    <property type="component" value="Unassembled WGS sequence"/>
</dbReference>
<feature type="coiled-coil region" evidence="1">
    <location>
        <begin position="264"/>
        <end position="340"/>
    </location>
</feature>
<organism evidence="3 4">
    <name type="scientific">Tritrichomonas foetus</name>
    <dbReference type="NCBI Taxonomy" id="1144522"/>
    <lineage>
        <taxon>Eukaryota</taxon>
        <taxon>Metamonada</taxon>
        <taxon>Parabasalia</taxon>
        <taxon>Tritrichomonadida</taxon>
        <taxon>Tritrichomonadidae</taxon>
        <taxon>Tritrichomonas</taxon>
    </lineage>
</organism>
<comment type="caution">
    <text evidence="3">The sequence shown here is derived from an EMBL/GenBank/DDBJ whole genome shotgun (WGS) entry which is preliminary data.</text>
</comment>
<evidence type="ECO:0000313" key="3">
    <source>
        <dbReference type="EMBL" id="OHT01754.1"/>
    </source>
</evidence>
<sequence length="436" mass="50287">MTTEASKDELNTTGGHIDLAEAQDAHESYQQTHKALKEALSEQTLLREKLRVLEARNKPAKFGKPIIVHSISSTRGKISDEEATPERILFELTKATSLLENAKRAAESSANELNELEENTEEFVRKAQIEMDESIFKNALRHKNELQYEQQMFQQEIQRWNHERSELLSEAEKYSIISQDALHKSAIIREQVESQRKKIQKLATELRTNLSHSKELREKLDENKRKVALIQNLIIEIDANSTKTDQLEKTVAEQRAILKAVRISEQAQSILDDNEDQIKELQTAKHNAKLQLIEAKKEQKLASIQEKHALQRVAEEEKKFREAQSRMFVLEADIREMKEEYTKQRQSAITEGIKNVDLQVKLKGERIDAAQRFIIENCGKIHRVERVQTTLMRVKNKLQNRPSTAIASQATTIKVTKSPSMRKKEATTPRRRVVFS</sequence>
<feature type="coiled-coil region" evidence="1">
    <location>
        <begin position="19"/>
        <end position="56"/>
    </location>
</feature>
<gene>
    <name evidence="3" type="ORF">TRFO_31318</name>
</gene>
<name>A0A1J4JSL3_9EUKA</name>
<accession>A0A1J4JSL3</accession>
<dbReference type="VEuPathDB" id="TrichDB:TRFO_31318"/>
<dbReference type="EMBL" id="MLAK01000896">
    <property type="protein sequence ID" value="OHT01754.1"/>
    <property type="molecule type" value="Genomic_DNA"/>
</dbReference>
<evidence type="ECO:0000256" key="1">
    <source>
        <dbReference type="SAM" id="Coils"/>
    </source>
</evidence>
<protein>
    <submittedName>
        <fullName evidence="3">Uncharacterized protein</fullName>
    </submittedName>
</protein>
<dbReference type="OrthoDB" id="10506543at2759"/>
<feature type="region of interest" description="Disordered" evidence="2">
    <location>
        <begin position="416"/>
        <end position="436"/>
    </location>
</feature>
<feature type="coiled-coil region" evidence="1">
    <location>
        <begin position="92"/>
        <end position="163"/>
    </location>
</feature>
<evidence type="ECO:0000313" key="4">
    <source>
        <dbReference type="Proteomes" id="UP000179807"/>
    </source>
</evidence>
<evidence type="ECO:0000256" key="2">
    <source>
        <dbReference type="SAM" id="MobiDB-lite"/>
    </source>
</evidence>
<reference evidence="3" key="1">
    <citation type="submission" date="2016-10" db="EMBL/GenBank/DDBJ databases">
        <authorList>
            <person name="Benchimol M."/>
            <person name="Almeida L.G."/>
            <person name="Vasconcelos A.T."/>
            <person name="Perreira-Neves A."/>
            <person name="Rosa I.A."/>
            <person name="Tasca T."/>
            <person name="Bogo M.R."/>
            <person name="de Souza W."/>
        </authorList>
    </citation>
    <scope>NUCLEOTIDE SEQUENCE [LARGE SCALE GENOMIC DNA]</scope>
    <source>
        <strain evidence="3">K</strain>
    </source>
</reference>
<feature type="coiled-coil region" evidence="1">
    <location>
        <begin position="189"/>
        <end position="233"/>
    </location>
</feature>
<keyword evidence="4" id="KW-1185">Reference proteome</keyword>
<keyword evidence="1" id="KW-0175">Coiled coil</keyword>
<dbReference type="GeneID" id="94842572"/>
<dbReference type="RefSeq" id="XP_068354890.1">
    <property type="nucleotide sequence ID" value="XM_068507868.1"/>
</dbReference>
<proteinExistence type="predicted"/>